<proteinExistence type="predicted"/>
<evidence type="ECO:0000259" key="4">
    <source>
        <dbReference type="PROSITE" id="PS50949"/>
    </source>
</evidence>
<reference evidence="5" key="1">
    <citation type="submission" date="2022-11" db="EMBL/GenBank/DDBJ databases">
        <authorList>
            <person name="Somphong A."/>
            <person name="Phongsopitanun W."/>
        </authorList>
    </citation>
    <scope>NUCLEOTIDE SEQUENCE</scope>
    <source>
        <strain evidence="5">Pm04-4</strain>
    </source>
</reference>
<dbReference type="Pfam" id="PF00392">
    <property type="entry name" value="GntR"/>
    <property type="match status" value="1"/>
</dbReference>
<evidence type="ECO:0000256" key="3">
    <source>
        <dbReference type="ARBA" id="ARBA00023163"/>
    </source>
</evidence>
<dbReference type="InterPro" id="IPR036388">
    <property type="entry name" value="WH-like_DNA-bd_sf"/>
</dbReference>
<dbReference type="PANTHER" id="PTHR43537">
    <property type="entry name" value="TRANSCRIPTIONAL REGULATOR, GNTR FAMILY"/>
    <property type="match status" value="1"/>
</dbReference>
<dbReference type="InterPro" id="IPR000524">
    <property type="entry name" value="Tscrpt_reg_HTH_GntR"/>
</dbReference>
<accession>A0ABT4AVI2</accession>
<dbReference type="Gene3D" id="1.20.120.530">
    <property type="entry name" value="GntR ligand-binding domain-like"/>
    <property type="match status" value="1"/>
</dbReference>
<gene>
    <name evidence="5" type="ORF">OWR29_09565</name>
</gene>
<keyword evidence="3" id="KW-0804">Transcription</keyword>
<dbReference type="InterPro" id="IPR011711">
    <property type="entry name" value="GntR_C"/>
</dbReference>
<dbReference type="Gene3D" id="1.10.10.10">
    <property type="entry name" value="Winged helix-like DNA-binding domain superfamily/Winged helix DNA-binding domain"/>
    <property type="match status" value="1"/>
</dbReference>
<dbReference type="InterPro" id="IPR036390">
    <property type="entry name" value="WH_DNA-bd_sf"/>
</dbReference>
<evidence type="ECO:0000256" key="2">
    <source>
        <dbReference type="ARBA" id="ARBA00023125"/>
    </source>
</evidence>
<feature type="domain" description="HTH gntR-type" evidence="4">
    <location>
        <begin position="7"/>
        <end position="74"/>
    </location>
</feature>
<dbReference type="Pfam" id="PF07729">
    <property type="entry name" value="FCD"/>
    <property type="match status" value="1"/>
</dbReference>
<evidence type="ECO:0000313" key="5">
    <source>
        <dbReference type="EMBL" id="MCY1138244.1"/>
    </source>
</evidence>
<dbReference type="SMART" id="SM00895">
    <property type="entry name" value="FCD"/>
    <property type="match status" value="1"/>
</dbReference>
<dbReference type="SUPFAM" id="SSF48008">
    <property type="entry name" value="GntR ligand-binding domain-like"/>
    <property type="match status" value="1"/>
</dbReference>
<dbReference type="PROSITE" id="PS50949">
    <property type="entry name" value="HTH_GNTR"/>
    <property type="match status" value="1"/>
</dbReference>
<dbReference type="SMART" id="SM00345">
    <property type="entry name" value="HTH_GNTR"/>
    <property type="match status" value="1"/>
</dbReference>
<evidence type="ECO:0000256" key="1">
    <source>
        <dbReference type="ARBA" id="ARBA00023015"/>
    </source>
</evidence>
<dbReference type="InterPro" id="IPR008920">
    <property type="entry name" value="TF_FadR/GntR_C"/>
</dbReference>
<dbReference type="RefSeq" id="WP_267562218.1">
    <property type="nucleotide sequence ID" value="NZ_JAPNTZ010000003.1"/>
</dbReference>
<evidence type="ECO:0000313" key="6">
    <source>
        <dbReference type="Proteomes" id="UP001151002"/>
    </source>
</evidence>
<organism evidence="5 6">
    <name type="scientific">Paractinoplanes pyxinae</name>
    <dbReference type="NCBI Taxonomy" id="2997416"/>
    <lineage>
        <taxon>Bacteria</taxon>
        <taxon>Bacillati</taxon>
        <taxon>Actinomycetota</taxon>
        <taxon>Actinomycetes</taxon>
        <taxon>Micromonosporales</taxon>
        <taxon>Micromonosporaceae</taxon>
        <taxon>Paractinoplanes</taxon>
    </lineage>
</organism>
<name>A0ABT4AVI2_9ACTN</name>
<dbReference type="CDD" id="cd07377">
    <property type="entry name" value="WHTH_GntR"/>
    <property type="match status" value="1"/>
</dbReference>
<keyword evidence="2" id="KW-0238">DNA-binding</keyword>
<protein>
    <submittedName>
        <fullName evidence="5">GntR family transcriptional regulator</fullName>
    </submittedName>
</protein>
<dbReference type="EMBL" id="JAPNTZ010000003">
    <property type="protein sequence ID" value="MCY1138244.1"/>
    <property type="molecule type" value="Genomic_DNA"/>
</dbReference>
<keyword evidence="6" id="KW-1185">Reference proteome</keyword>
<dbReference type="SUPFAM" id="SSF46785">
    <property type="entry name" value="Winged helix' DNA-binding domain"/>
    <property type="match status" value="1"/>
</dbReference>
<sequence>MERVQRRLLRETAYEAIRDAVVRGDLAPGAAVNSAELADQLGLSRAPVRDALARLADEGLVETKPQSYTRVTQVAPSEVRDAAAVVRAMHELAASTTVGALQTDDIAQMRAANERFEAAARAGDIDAAMAADDELHGVLVKASGNRALAATIERYTPLIRRLERLQFGRDHARRSVERHDDLIAACAAGDAPAATHLTSLIWRSLEEGTE</sequence>
<keyword evidence="1" id="KW-0805">Transcription regulation</keyword>
<dbReference type="PRINTS" id="PR00035">
    <property type="entry name" value="HTHGNTR"/>
</dbReference>
<comment type="caution">
    <text evidence="5">The sequence shown here is derived from an EMBL/GenBank/DDBJ whole genome shotgun (WGS) entry which is preliminary data.</text>
</comment>
<dbReference type="PANTHER" id="PTHR43537:SF5">
    <property type="entry name" value="UXU OPERON TRANSCRIPTIONAL REGULATOR"/>
    <property type="match status" value="1"/>
</dbReference>
<dbReference type="Proteomes" id="UP001151002">
    <property type="component" value="Unassembled WGS sequence"/>
</dbReference>